<evidence type="ECO:0000313" key="3">
    <source>
        <dbReference type="Proteomes" id="UP000591131"/>
    </source>
</evidence>
<comment type="caution">
    <text evidence="2">The sequence shown here is derived from an EMBL/GenBank/DDBJ whole genome shotgun (WGS) entry which is preliminary data.</text>
</comment>
<dbReference type="EMBL" id="JAAPAO010000329">
    <property type="protein sequence ID" value="KAF4663022.1"/>
    <property type="molecule type" value="Genomic_DNA"/>
</dbReference>
<feature type="chain" id="PRO_5029659290" evidence="1">
    <location>
        <begin position="27"/>
        <end position="294"/>
    </location>
</feature>
<sequence length="294" mass="32209">MSSVFQAKSFMVVLVYFLALWSISNGQLHATFNNGGYIAEMSFMFNGSVLNNDLTGQFTLTSGPKAPQPNQEVQTPWLKGLIHRNGDVKFVVVPGDQEAYRQFLVRLGEVFGLERMFQAKVVGRTTLTVAIGVQHSILPKDQPAPDTRVEVKAKTTSDMFAMVEIDMTGSLESRDLRALGGIITGPNAIRSGEILVSRLLDGEGYEGSDHIDFVPTHSEVYDEFENKLAEASGLGNGSKAFIIYEGYLILAFGDPEKQVIKCIGFPVAPDRAAAAGMKIDVKKESVRSGRRKLR</sequence>
<evidence type="ECO:0000256" key="1">
    <source>
        <dbReference type="SAM" id="SignalP"/>
    </source>
</evidence>
<reference evidence="2 3" key="1">
    <citation type="submission" date="2020-04" db="EMBL/GenBank/DDBJ databases">
        <title>Perkinsus chesapeaki whole genome sequence.</title>
        <authorList>
            <person name="Bogema D.R."/>
        </authorList>
    </citation>
    <scope>NUCLEOTIDE SEQUENCE [LARGE SCALE GENOMIC DNA]</scope>
    <source>
        <strain evidence="2">ATCC PRA-425</strain>
    </source>
</reference>
<protein>
    <submittedName>
        <fullName evidence="2">Uncharacterized protein</fullName>
    </submittedName>
</protein>
<keyword evidence="3" id="KW-1185">Reference proteome</keyword>
<organism evidence="2 3">
    <name type="scientific">Perkinsus chesapeaki</name>
    <name type="common">Clam parasite</name>
    <name type="synonym">Perkinsus andrewsi</name>
    <dbReference type="NCBI Taxonomy" id="330153"/>
    <lineage>
        <taxon>Eukaryota</taxon>
        <taxon>Sar</taxon>
        <taxon>Alveolata</taxon>
        <taxon>Perkinsozoa</taxon>
        <taxon>Perkinsea</taxon>
        <taxon>Perkinsida</taxon>
        <taxon>Perkinsidae</taxon>
        <taxon>Perkinsus</taxon>
    </lineage>
</organism>
<feature type="signal peptide" evidence="1">
    <location>
        <begin position="1"/>
        <end position="26"/>
    </location>
</feature>
<dbReference type="AlphaFoldDB" id="A0A7J6LUN6"/>
<proteinExistence type="predicted"/>
<accession>A0A7J6LUN6</accession>
<gene>
    <name evidence="2" type="ORF">FOL47_005928</name>
</gene>
<evidence type="ECO:0000313" key="2">
    <source>
        <dbReference type="EMBL" id="KAF4663022.1"/>
    </source>
</evidence>
<dbReference type="Proteomes" id="UP000591131">
    <property type="component" value="Unassembled WGS sequence"/>
</dbReference>
<keyword evidence="1" id="KW-0732">Signal</keyword>
<name>A0A7J6LUN6_PERCH</name>